<organism evidence="6 7">
    <name type="scientific">Colletotrichum sojae</name>
    <dbReference type="NCBI Taxonomy" id="2175907"/>
    <lineage>
        <taxon>Eukaryota</taxon>
        <taxon>Fungi</taxon>
        <taxon>Dikarya</taxon>
        <taxon>Ascomycota</taxon>
        <taxon>Pezizomycotina</taxon>
        <taxon>Sordariomycetes</taxon>
        <taxon>Hypocreomycetidae</taxon>
        <taxon>Glomerellales</taxon>
        <taxon>Glomerellaceae</taxon>
        <taxon>Colletotrichum</taxon>
        <taxon>Colletotrichum orchidearum species complex</taxon>
    </lineage>
</organism>
<dbReference type="Gene3D" id="3.40.50.300">
    <property type="entry name" value="P-loop containing nucleotide triphosphate hydrolases"/>
    <property type="match status" value="1"/>
</dbReference>
<evidence type="ECO:0000256" key="3">
    <source>
        <dbReference type="PROSITE-ProRule" id="PRU00023"/>
    </source>
</evidence>
<dbReference type="PROSITE" id="PS50088">
    <property type="entry name" value="ANK_REPEAT"/>
    <property type="match status" value="4"/>
</dbReference>
<dbReference type="SUPFAM" id="SSF48403">
    <property type="entry name" value="Ankyrin repeat"/>
    <property type="match status" value="1"/>
</dbReference>
<evidence type="ECO:0000256" key="1">
    <source>
        <dbReference type="ARBA" id="ARBA00022737"/>
    </source>
</evidence>
<dbReference type="PANTHER" id="PTHR24123">
    <property type="entry name" value="ANKYRIN REPEAT-CONTAINING"/>
    <property type="match status" value="1"/>
</dbReference>
<reference evidence="6 7" key="1">
    <citation type="journal article" date="2020" name="Phytopathology">
        <title>Genome Sequence Resources of Colletotrichum truncatum, C. plurivorum, C. musicola, and C. sojae: Four Species Pathogenic to Soybean (Glycine max).</title>
        <authorList>
            <person name="Rogerio F."/>
            <person name="Boufleur T.R."/>
            <person name="Ciampi-Guillardi M."/>
            <person name="Sukno S.A."/>
            <person name="Thon M.R."/>
            <person name="Massola Junior N.S."/>
            <person name="Baroncelli R."/>
        </authorList>
    </citation>
    <scope>NUCLEOTIDE SEQUENCE [LARGE SCALE GENOMIC DNA]</scope>
    <source>
        <strain evidence="6 7">LFN0009</strain>
    </source>
</reference>
<dbReference type="InterPro" id="IPR027417">
    <property type="entry name" value="P-loop_NTPase"/>
</dbReference>
<comment type="caution">
    <text evidence="6">The sequence shown here is derived from an EMBL/GenBank/DDBJ whole genome shotgun (WGS) entry which is preliminary data.</text>
</comment>
<evidence type="ECO:0000256" key="2">
    <source>
        <dbReference type="ARBA" id="ARBA00023043"/>
    </source>
</evidence>
<feature type="repeat" description="ANK" evidence="3">
    <location>
        <begin position="891"/>
        <end position="915"/>
    </location>
</feature>
<keyword evidence="7" id="KW-1185">Reference proteome</keyword>
<sequence>MAGEADPRDLWGEALGQLSEEDRRVIEESQLSESRLETLNHICRAAEQERQRCIEKGWSVYATTSGKKIKLRHVLEKISAWVSELINVVNVAVAFDASGNAAAPWGVAATSNIAVFTDLGDGIELITRLITRYAIIERLYLHDDIETTPHLIKHITEIYVSVLCYLSAAKKYFESGTIKKVGHGIRDFLTKEYKSLQEAISEVEVEKWLRAANRLHKDAAERHRVLKETLERLDQPIMRMAVQLSAIQDQLGYEKRIKVLRWMSETPYGPQFEGNPKSLAEDSGQWFLKSREYSDWSSSNESCVLWLSGPWGSGKTTLVSLVLRRLQQHSLDVGNAFPVAFFYCSRDTANPERADPDKILGALLKQLSGIKPTETIIEPVAIEYSQRVAVADEHGQEPKPLDVEDCTKLITQLCNVNPAFIFVDALDECDEGRLYELLESLDRIVSQSGETVKVFLSSRENIDVTQHIHPSKVIRSRIVPEKNCEDINTFIEMEVQRLHSKKLLLCGQISPRLQRKTIKKLQSGASGMFRWVTLSLETLSSIKHPKDYEKALGRLPPELFKLYDIIYDEMMGSGKHASRLVTMSLRLLLFARRQLSVTQFLEAVSEHVDTDDESDASSLSYDSDTGSSSESEHDRVLGKEYFKPLQIVDICRNFVTVDYEEDVIRFAHPSVREFLVEKPQYYPENANSWLLGRCLDEMKCLSPAAEPNKPHSTVHLPSVTTFYNYAANCWAYHYDEASRGTLSPSIQRKLDEFLFESAGNEPSESYKQWLRTPHLALHPKRRPNQQVWKDTMSNAMMLACCLGWDTMVDDMMKRNAFNLIELDAEGSEPLLHIASYYGSLSTVRLLLGLGALPNSKNKEGKTPLFHAVKGDEDMTKLLLEHGACPDLKDKFGETPLSYAVRSGNEKVVQLLLDTGEVDPESKDHRGYTPLMDGCAWDFREGSLNAVMSLLRTPGVKPAHVAPDGESALFLARSLSVIEELLKFDGIDINSRDRFGRTPLSRAVMEGDLDRMRFFLGRAETDRNLAGIDGRTPIFLATVRQNRGAVSLLLNDSAVELNAPDNSGQTALSYAAEDADDAVIEILLASDKVDPNSRDHFGRSPLSLSVWKCRPGTDKKVKASIKALLADSRVDVDSCDNAGRTPVSIAAGNGYVEIVNILLEMGKADTARADNNGRTPLHWAQKNGHKEVVAALGFEKTVEQRWWWRSRRQSWSVRLAMSKTTVLAGFEYAAAQMLPLMDTSTREAPAWMISLGCRGMADVKRGVCF</sequence>
<protein>
    <submittedName>
        <fullName evidence="6">Ankyrin repeat protein</fullName>
    </submittedName>
</protein>
<dbReference type="SMART" id="SM00248">
    <property type="entry name" value="ANK"/>
    <property type="match status" value="11"/>
</dbReference>
<feature type="region of interest" description="Disordered" evidence="4">
    <location>
        <begin position="612"/>
        <end position="633"/>
    </location>
</feature>
<evidence type="ECO:0000259" key="5">
    <source>
        <dbReference type="Pfam" id="PF24883"/>
    </source>
</evidence>
<dbReference type="EMBL" id="WIGN01000088">
    <property type="protein sequence ID" value="KAF6810311.1"/>
    <property type="molecule type" value="Genomic_DNA"/>
</dbReference>
<dbReference type="InterPro" id="IPR051165">
    <property type="entry name" value="Multifunctional_ANK_Repeat"/>
</dbReference>
<evidence type="ECO:0000256" key="4">
    <source>
        <dbReference type="SAM" id="MobiDB-lite"/>
    </source>
</evidence>
<dbReference type="AlphaFoldDB" id="A0A8H6JCT8"/>
<gene>
    <name evidence="6" type="ORF">CSOJ01_06382</name>
</gene>
<keyword evidence="2 3" id="KW-0040">ANK repeat</keyword>
<dbReference type="PANTHER" id="PTHR24123:SF33">
    <property type="entry name" value="PROTEIN HOS4"/>
    <property type="match status" value="1"/>
</dbReference>
<feature type="repeat" description="ANK" evidence="3">
    <location>
        <begin position="826"/>
        <end position="858"/>
    </location>
</feature>
<proteinExistence type="predicted"/>
<keyword evidence="1" id="KW-0677">Repeat</keyword>
<feature type="repeat" description="ANK" evidence="3">
    <location>
        <begin position="1171"/>
        <end position="1191"/>
    </location>
</feature>
<feature type="compositionally biased region" description="Low complexity" evidence="4">
    <location>
        <begin position="617"/>
        <end position="629"/>
    </location>
</feature>
<dbReference type="InterPro" id="IPR036770">
    <property type="entry name" value="Ankyrin_rpt-contain_sf"/>
</dbReference>
<dbReference type="SUPFAM" id="SSF52540">
    <property type="entry name" value="P-loop containing nucleoside triphosphate hydrolases"/>
    <property type="match status" value="1"/>
</dbReference>
<dbReference type="Pfam" id="PF12796">
    <property type="entry name" value="Ank_2"/>
    <property type="match status" value="3"/>
</dbReference>
<dbReference type="InterPro" id="IPR002110">
    <property type="entry name" value="Ankyrin_rpt"/>
</dbReference>
<evidence type="ECO:0000313" key="7">
    <source>
        <dbReference type="Proteomes" id="UP000652219"/>
    </source>
</evidence>
<dbReference type="InterPro" id="IPR056884">
    <property type="entry name" value="NPHP3-like_N"/>
</dbReference>
<dbReference type="Proteomes" id="UP000652219">
    <property type="component" value="Unassembled WGS sequence"/>
</dbReference>
<accession>A0A8H6JCT8</accession>
<dbReference type="Gene3D" id="1.25.40.20">
    <property type="entry name" value="Ankyrin repeat-containing domain"/>
    <property type="match status" value="4"/>
</dbReference>
<dbReference type="PROSITE" id="PS50297">
    <property type="entry name" value="ANK_REP_REGION"/>
    <property type="match status" value="3"/>
</dbReference>
<dbReference type="Pfam" id="PF24883">
    <property type="entry name" value="NPHP3_N"/>
    <property type="match status" value="1"/>
</dbReference>
<feature type="repeat" description="ANK" evidence="3">
    <location>
        <begin position="1137"/>
        <end position="1169"/>
    </location>
</feature>
<evidence type="ECO:0000313" key="6">
    <source>
        <dbReference type="EMBL" id="KAF6810311.1"/>
    </source>
</evidence>
<name>A0A8H6JCT8_9PEZI</name>
<feature type="domain" description="Nephrocystin 3-like N-terminal" evidence="5">
    <location>
        <begin position="283"/>
        <end position="459"/>
    </location>
</feature>